<evidence type="ECO:0000313" key="2">
    <source>
        <dbReference type="EMBL" id="GGX44235.1"/>
    </source>
</evidence>
<sequence>MRTGSPPAGDRVQEVSLGAAGWSSGVEQRGGAVGYPVGRAPDGPAACRHPPLGGALLPGAGASGKWCAAIASGPCGSPRPGAGLGPWSLRGPAGPVPHGYGSLAGQDRTGQDQT</sequence>
<proteinExistence type="predicted"/>
<dbReference type="Proteomes" id="UP000645555">
    <property type="component" value="Unassembled WGS sequence"/>
</dbReference>
<gene>
    <name evidence="2" type="ORF">GCM10010515_08900</name>
</gene>
<protein>
    <submittedName>
        <fullName evidence="2">Uncharacterized protein</fullName>
    </submittedName>
</protein>
<dbReference type="AlphaFoldDB" id="A0A918N6N8"/>
<evidence type="ECO:0000313" key="3">
    <source>
        <dbReference type="Proteomes" id="UP000645555"/>
    </source>
</evidence>
<name>A0A918N6N8_9ACTN</name>
<dbReference type="EMBL" id="BMWD01000002">
    <property type="protein sequence ID" value="GGX44235.1"/>
    <property type="molecule type" value="Genomic_DNA"/>
</dbReference>
<reference evidence="2" key="1">
    <citation type="journal article" date="2014" name="Int. J. Syst. Evol. Microbiol.">
        <title>Complete genome sequence of Corynebacterium casei LMG S-19264T (=DSM 44701T), isolated from a smear-ripened cheese.</title>
        <authorList>
            <consortium name="US DOE Joint Genome Institute (JGI-PGF)"/>
            <person name="Walter F."/>
            <person name="Albersmeier A."/>
            <person name="Kalinowski J."/>
            <person name="Ruckert C."/>
        </authorList>
    </citation>
    <scope>NUCLEOTIDE SEQUENCE</scope>
    <source>
        <strain evidence="2">JCM 4956</strain>
    </source>
</reference>
<reference evidence="2" key="2">
    <citation type="submission" date="2020-09" db="EMBL/GenBank/DDBJ databases">
        <authorList>
            <person name="Sun Q."/>
            <person name="Ohkuma M."/>
        </authorList>
    </citation>
    <scope>NUCLEOTIDE SEQUENCE</scope>
    <source>
        <strain evidence="2">JCM 4956</strain>
    </source>
</reference>
<accession>A0A918N6N8</accession>
<comment type="caution">
    <text evidence="2">The sequence shown here is derived from an EMBL/GenBank/DDBJ whole genome shotgun (WGS) entry which is preliminary data.</text>
</comment>
<keyword evidence="3" id="KW-1185">Reference proteome</keyword>
<evidence type="ECO:0000256" key="1">
    <source>
        <dbReference type="SAM" id="MobiDB-lite"/>
    </source>
</evidence>
<feature type="region of interest" description="Disordered" evidence="1">
    <location>
        <begin position="75"/>
        <end position="114"/>
    </location>
</feature>
<organism evidence="2 3">
    <name type="scientific">Streptomyces fructofermentans</name>
    <dbReference type="NCBI Taxonomy" id="152141"/>
    <lineage>
        <taxon>Bacteria</taxon>
        <taxon>Bacillati</taxon>
        <taxon>Actinomycetota</taxon>
        <taxon>Actinomycetes</taxon>
        <taxon>Kitasatosporales</taxon>
        <taxon>Streptomycetaceae</taxon>
        <taxon>Streptomyces</taxon>
    </lineage>
</organism>